<keyword evidence="1" id="KW-0812">Transmembrane</keyword>
<dbReference type="EMBL" id="AGNL01005863">
    <property type="protein sequence ID" value="EJK72425.1"/>
    <property type="molecule type" value="Genomic_DNA"/>
</dbReference>
<evidence type="ECO:0000313" key="3">
    <source>
        <dbReference type="Proteomes" id="UP000266841"/>
    </source>
</evidence>
<organism evidence="2 3">
    <name type="scientific">Thalassiosira oceanica</name>
    <name type="common">Marine diatom</name>
    <dbReference type="NCBI Taxonomy" id="159749"/>
    <lineage>
        <taxon>Eukaryota</taxon>
        <taxon>Sar</taxon>
        <taxon>Stramenopiles</taxon>
        <taxon>Ochrophyta</taxon>
        <taxon>Bacillariophyta</taxon>
        <taxon>Coscinodiscophyceae</taxon>
        <taxon>Thalassiosirophycidae</taxon>
        <taxon>Thalassiosirales</taxon>
        <taxon>Thalassiosiraceae</taxon>
        <taxon>Thalassiosira</taxon>
    </lineage>
</organism>
<feature type="non-terminal residue" evidence="2">
    <location>
        <position position="305"/>
    </location>
</feature>
<dbReference type="AlphaFoldDB" id="K0T3Y9"/>
<keyword evidence="1" id="KW-0472">Membrane</keyword>
<sequence length="305" mass="34388">MADSVEAAVRFGVVLFRKACEQASRGDKGDEEVSSKVTSDPQHTKARDIIMGTFNLLLLLSMVAFVMMSGASEPESSGFEDASTEKLFDEHLQRRRLALAQFVDPKSVTYPNRFFPPTCTFDGIGIGRWTYEHENAADGFSIRAKPETAEWSPLSCRINDAFKLKNYSPETVFQCTAEHNIKSIITLGGSTSNYIIHDFSSWLEHDGSIPEDKMNDHTKLRGGPHLKQDAANARGLSLETILCKEANPKGFSQFLNDERFYENSLIIFNSGLWDMRANDIEKYERDVHELAEVFAQYKIDHPTSR</sequence>
<feature type="transmembrane region" description="Helical" evidence="1">
    <location>
        <begin position="49"/>
        <end position="68"/>
    </location>
</feature>
<reference evidence="2 3" key="1">
    <citation type="journal article" date="2012" name="Genome Biol.">
        <title>Genome and low-iron response of an oceanic diatom adapted to chronic iron limitation.</title>
        <authorList>
            <person name="Lommer M."/>
            <person name="Specht M."/>
            <person name="Roy A.S."/>
            <person name="Kraemer L."/>
            <person name="Andreson R."/>
            <person name="Gutowska M.A."/>
            <person name="Wolf J."/>
            <person name="Bergner S.V."/>
            <person name="Schilhabel M.B."/>
            <person name="Klostermeier U.C."/>
            <person name="Beiko R.G."/>
            <person name="Rosenstiel P."/>
            <person name="Hippler M."/>
            <person name="Laroche J."/>
        </authorList>
    </citation>
    <scope>NUCLEOTIDE SEQUENCE [LARGE SCALE GENOMIC DNA]</scope>
    <source>
        <strain evidence="2 3">CCMP1005</strain>
    </source>
</reference>
<gene>
    <name evidence="2" type="ORF">THAOC_06046</name>
</gene>
<comment type="caution">
    <text evidence="2">The sequence shown here is derived from an EMBL/GenBank/DDBJ whole genome shotgun (WGS) entry which is preliminary data.</text>
</comment>
<name>K0T3Y9_THAOC</name>
<evidence type="ECO:0000256" key="1">
    <source>
        <dbReference type="SAM" id="Phobius"/>
    </source>
</evidence>
<accession>K0T3Y9</accession>
<keyword evidence="3" id="KW-1185">Reference proteome</keyword>
<keyword evidence="1" id="KW-1133">Transmembrane helix</keyword>
<dbReference type="Proteomes" id="UP000266841">
    <property type="component" value="Unassembled WGS sequence"/>
</dbReference>
<protein>
    <submittedName>
        <fullName evidence="2">Uncharacterized protein</fullName>
    </submittedName>
</protein>
<proteinExistence type="predicted"/>
<evidence type="ECO:0000313" key="2">
    <source>
        <dbReference type="EMBL" id="EJK72425.1"/>
    </source>
</evidence>